<dbReference type="FunFam" id="1.20.5.100:FF:000001">
    <property type="entry name" value="UDP-glucose 6-dehydrogenase"/>
    <property type="match status" value="1"/>
</dbReference>
<keyword evidence="13" id="KW-1185">Reference proteome</keyword>
<feature type="binding site" evidence="9">
    <location>
        <position position="208"/>
    </location>
    <ligand>
        <name>substrate</name>
    </ligand>
</feature>
<comment type="caution">
    <text evidence="12">The sequence shown here is derived from an EMBL/GenBank/DDBJ whole genome shotgun (WGS) entry which is preliminary data.</text>
</comment>
<dbReference type="AlphaFoldDB" id="A0A177B7D1"/>
<dbReference type="GO" id="GO:0051287">
    <property type="term" value="F:NAD binding"/>
    <property type="evidence" value="ECO:0007669"/>
    <property type="project" value="InterPro"/>
</dbReference>
<gene>
    <name evidence="12" type="ORF">A3Q56_02028</name>
</gene>
<dbReference type="InterPro" id="IPR028357">
    <property type="entry name" value="UDPglc_DH_bac"/>
</dbReference>
<evidence type="ECO:0000259" key="11">
    <source>
        <dbReference type="SMART" id="SM00984"/>
    </source>
</evidence>
<accession>A0A177B7D1</accession>
<keyword evidence="5" id="KW-0560">Oxidoreductase</keyword>
<dbReference type="Proteomes" id="UP000078046">
    <property type="component" value="Unassembled WGS sequence"/>
</dbReference>
<evidence type="ECO:0000256" key="9">
    <source>
        <dbReference type="PIRSR" id="PIRSR500134-2"/>
    </source>
</evidence>
<evidence type="ECO:0000313" key="12">
    <source>
        <dbReference type="EMBL" id="OAF70209.1"/>
    </source>
</evidence>
<feature type="binding site" evidence="10">
    <location>
        <position position="334"/>
    </location>
    <ligand>
        <name>NAD(+)</name>
        <dbReference type="ChEBI" id="CHEBI:57540"/>
    </ligand>
</feature>
<dbReference type="InterPro" id="IPR008927">
    <property type="entry name" value="6-PGluconate_DH-like_C_sf"/>
</dbReference>
<evidence type="ECO:0000256" key="8">
    <source>
        <dbReference type="PIRSR" id="PIRSR500134-1"/>
    </source>
</evidence>
<feature type="binding site" evidence="10">
    <location>
        <position position="267"/>
    </location>
    <ligand>
        <name>NAD(+)</name>
        <dbReference type="ChEBI" id="CHEBI:57540"/>
    </ligand>
</feature>
<proteinExistence type="inferred from homology"/>
<dbReference type="InterPro" id="IPR036220">
    <property type="entry name" value="UDP-Glc/GDP-Man_DH_C_sf"/>
</dbReference>
<organism evidence="12 13">
    <name type="scientific">Intoshia linei</name>
    <dbReference type="NCBI Taxonomy" id="1819745"/>
    <lineage>
        <taxon>Eukaryota</taxon>
        <taxon>Metazoa</taxon>
        <taxon>Spiralia</taxon>
        <taxon>Lophotrochozoa</taxon>
        <taxon>Mesozoa</taxon>
        <taxon>Orthonectida</taxon>
        <taxon>Rhopaluridae</taxon>
        <taxon>Intoshia</taxon>
    </lineage>
</organism>
<comment type="pathway">
    <text evidence="1">Nucleotide-sugar biosynthesis; UDP-alpha-D-glucuronate biosynthesis; UDP-alpha-D-glucuronate from UDP-alpha-D-glucose: step 1/1.</text>
</comment>
<dbReference type="InterPro" id="IPR028356">
    <property type="entry name" value="UDPglc_DH_euk"/>
</dbReference>
<dbReference type="Pfam" id="PF00984">
    <property type="entry name" value="UDPG_MGDP_dh"/>
    <property type="match status" value="1"/>
</dbReference>
<dbReference type="InterPro" id="IPR017476">
    <property type="entry name" value="UDP-Glc/GDP-Man"/>
</dbReference>
<dbReference type="UniPathway" id="UPA00038">
    <property type="reaction ID" value="UER00491"/>
</dbReference>
<feature type="binding site" evidence="9">
    <location>
        <begin position="253"/>
        <end position="257"/>
    </location>
    <ligand>
        <name>substrate</name>
    </ligand>
</feature>
<comment type="catalytic activity">
    <reaction evidence="7">
        <text>UDP-alpha-D-glucose + 2 NAD(+) + H2O = UDP-alpha-D-glucuronate + 2 NADH + 3 H(+)</text>
        <dbReference type="Rhea" id="RHEA:23596"/>
        <dbReference type="ChEBI" id="CHEBI:15377"/>
        <dbReference type="ChEBI" id="CHEBI:15378"/>
        <dbReference type="ChEBI" id="CHEBI:57540"/>
        <dbReference type="ChEBI" id="CHEBI:57945"/>
        <dbReference type="ChEBI" id="CHEBI:58052"/>
        <dbReference type="ChEBI" id="CHEBI:58885"/>
        <dbReference type="EC" id="1.1.1.22"/>
    </reaction>
</comment>
<dbReference type="Gene3D" id="1.20.5.100">
    <property type="entry name" value="Cytochrome c1, transmembrane anchor, C-terminal"/>
    <property type="match status" value="1"/>
</dbReference>
<feature type="binding site" evidence="10">
    <location>
        <position position="39"/>
    </location>
    <ligand>
        <name>NAD(+)</name>
        <dbReference type="ChEBI" id="CHEBI:57540"/>
    </ligand>
</feature>
<evidence type="ECO:0000256" key="4">
    <source>
        <dbReference type="ARBA" id="ARBA00015132"/>
    </source>
</evidence>
<keyword evidence="6 10" id="KW-0520">NAD</keyword>
<feature type="non-terminal residue" evidence="12">
    <location>
        <position position="368"/>
    </location>
</feature>
<dbReference type="InterPro" id="IPR014027">
    <property type="entry name" value="UDP-Glc/GDP-Man_DH_C"/>
</dbReference>
<dbReference type="GO" id="GO:0003979">
    <property type="term" value="F:UDP-glucose 6-dehydrogenase activity"/>
    <property type="evidence" value="ECO:0007669"/>
    <property type="project" value="UniProtKB-EC"/>
</dbReference>
<evidence type="ECO:0000256" key="2">
    <source>
        <dbReference type="ARBA" id="ARBA00006601"/>
    </source>
</evidence>
<dbReference type="SUPFAM" id="SSF52413">
    <property type="entry name" value="UDP-glucose/GDP-mannose dehydrogenase C-terminal domain"/>
    <property type="match status" value="1"/>
</dbReference>
<evidence type="ECO:0000256" key="6">
    <source>
        <dbReference type="ARBA" id="ARBA00023027"/>
    </source>
</evidence>
<sequence length="368" mass="40835">MSKINRSNNICFIGAGYVGGPSAAVIALKCPQYNVYVVDVNIEKISQWNSDNLPIYEPGLNEIVNKCRGKNLYFLNDMELAIKQSYVVFISVNTPIKARGHGMGRAPDVSFLENCARSISRYASGDMIVVEKSTVPVGSAHAIKFILNTENSRNAITNLLYPDRVLVGGDHTTESGKLAINYIVNIYAMWIDPQFIITGDTWSTELSKLTANAFLAQRISSINAISILCEKTGANVKNVAEAIGADKRIGSSYLNAGIGFGGSCFKKDIMHLVYLCESLNLFEIANYWQSIITINDYQQCNFVSRIIKTMFNNVYKKKLAILGFAFKPNTTDTRNSPAINICKDFLEEGAILSIYDPKVENTTIIRYY</sequence>
<dbReference type="PIRSF" id="PIRSF000124">
    <property type="entry name" value="UDPglc_GDPman_dh"/>
    <property type="match status" value="1"/>
</dbReference>
<dbReference type="OrthoDB" id="5059218at2759"/>
<dbReference type="Pfam" id="PF03721">
    <property type="entry name" value="UDPG_MGDP_dh_N"/>
    <property type="match status" value="1"/>
</dbReference>
<dbReference type="GO" id="GO:0006065">
    <property type="term" value="P:UDP-glucuronate biosynthetic process"/>
    <property type="evidence" value="ECO:0007669"/>
    <property type="project" value="UniProtKB-UniPathway"/>
</dbReference>
<dbReference type="Pfam" id="PF03720">
    <property type="entry name" value="UDPG_MGDP_dh_C"/>
    <property type="match status" value="1"/>
</dbReference>
<evidence type="ECO:0000256" key="1">
    <source>
        <dbReference type="ARBA" id="ARBA00004701"/>
    </source>
</evidence>
<dbReference type="PANTHER" id="PTHR11374:SF3">
    <property type="entry name" value="UDP-GLUCOSE 6-DEHYDROGENASE"/>
    <property type="match status" value="1"/>
</dbReference>
<dbReference type="InterPro" id="IPR036291">
    <property type="entry name" value="NAD(P)-bd_dom_sf"/>
</dbReference>
<dbReference type="InterPro" id="IPR001732">
    <property type="entry name" value="UDP-Glc/GDP-Man_DH_N"/>
</dbReference>
<dbReference type="SMART" id="SM00984">
    <property type="entry name" value="UDPG_MGDP_dh_C"/>
    <property type="match status" value="1"/>
</dbReference>
<dbReference type="NCBIfam" id="TIGR03026">
    <property type="entry name" value="NDP-sugDHase"/>
    <property type="match status" value="1"/>
</dbReference>
<feature type="domain" description="UDP-glucose/GDP-mannose dehydrogenase C-terminal" evidence="11">
    <location>
        <begin position="320"/>
        <end position="367"/>
    </location>
</feature>
<feature type="binding site" evidence="9">
    <location>
        <position position="261"/>
    </location>
    <ligand>
        <name>substrate</name>
    </ligand>
</feature>
<reference evidence="12 13" key="1">
    <citation type="submission" date="2016-04" db="EMBL/GenBank/DDBJ databases">
        <title>The genome of Intoshia linei affirms orthonectids as highly simplified spiralians.</title>
        <authorList>
            <person name="Mikhailov K.V."/>
            <person name="Slusarev G.S."/>
            <person name="Nikitin M.A."/>
            <person name="Logacheva M.D."/>
            <person name="Penin A."/>
            <person name="Aleoshin V."/>
            <person name="Panchin Y.V."/>
        </authorList>
    </citation>
    <scope>NUCLEOTIDE SEQUENCE [LARGE SCALE GENOMIC DNA]</scope>
    <source>
        <strain evidence="12">Intl2013</strain>
        <tissue evidence="12">Whole animal</tissue>
    </source>
</reference>
<feature type="binding site" evidence="10">
    <location>
        <position position="94"/>
    </location>
    <ligand>
        <name>NAD(+)</name>
        <dbReference type="ChEBI" id="CHEBI:57540"/>
    </ligand>
</feature>
<feature type="binding site" evidence="9">
    <location>
        <position position="327"/>
    </location>
    <ligand>
        <name>substrate</name>
    </ligand>
</feature>
<protein>
    <recommendedName>
        <fullName evidence="4">UDP-glucose 6-dehydrogenase</fullName>
        <ecNumber evidence="3">1.1.1.22</ecNumber>
    </recommendedName>
</protein>
<feature type="active site" description="Nucleophile" evidence="8">
    <location>
        <position position="264"/>
    </location>
</feature>
<evidence type="ECO:0000256" key="3">
    <source>
        <dbReference type="ARBA" id="ARBA00012954"/>
    </source>
</evidence>
<dbReference type="EMBL" id="LWCA01000174">
    <property type="protein sequence ID" value="OAF70209.1"/>
    <property type="molecule type" value="Genomic_DNA"/>
</dbReference>
<dbReference type="PANTHER" id="PTHR11374">
    <property type="entry name" value="UDP-GLUCOSE DEHYDROGENASE/UDP-MANNAC DEHYDROGENASE"/>
    <property type="match status" value="1"/>
</dbReference>
<comment type="similarity">
    <text evidence="2">Belongs to the UDP-glucose/GDP-mannose dehydrogenase family.</text>
</comment>
<feature type="binding site" evidence="10">
    <location>
        <position position="44"/>
    </location>
    <ligand>
        <name>NAD(+)</name>
        <dbReference type="ChEBI" id="CHEBI:57540"/>
    </ligand>
</feature>
<evidence type="ECO:0000256" key="10">
    <source>
        <dbReference type="PIRSR" id="PIRSR500134-3"/>
    </source>
</evidence>
<evidence type="ECO:0000256" key="7">
    <source>
        <dbReference type="ARBA" id="ARBA00047473"/>
    </source>
</evidence>
<evidence type="ECO:0000256" key="5">
    <source>
        <dbReference type="ARBA" id="ARBA00023002"/>
    </source>
</evidence>
<dbReference type="PIRSF" id="PIRSF500134">
    <property type="entry name" value="UDPglc_DH_bac"/>
    <property type="match status" value="1"/>
</dbReference>
<name>A0A177B7D1_9BILA</name>
<dbReference type="SUPFAM" id="SSF51735">
    <property type="entry name" value="NAD(P)-binding Rossmann-fold domains"/>
    <property type="match status" value="1"/>
</dbReference>
<dbReference type="SUPFAM" id="SSF48179">
    <property type="entry name" value="6-phosphogluconate dehydrogenase C-terminal domain-like"/>
    <property type="match status" value="1"/>
</dbReference>
<dbReference type="InterPro" id="IPR014026">
    <property type="entry name" value="UDP-Glc/GDP-Man_DH_dimer"/>
</dbReference>
<evidence type="ECO:0000313" key="13">
    <source>
        <dbReference type="Proteomes" id="UP000078046"/>
    </source>
</evidence>
<dbReference type="EC" id="1.1.1.22" evidence="3"/>
<feature type="binding site" evidence="10">
    <location>
        <position position="134"/>
    </location>
    <ligand>
        <name>NAD(+)</name>
        <dbReference type="ChEBI" id="CHEBI:57540"/>
    </ligand>
</feature>
<dbReference type="GO" id="GO:0000271">
    <property type="term" value="P:polysaccharide biosynthetic process"/>
    <property type="evidence" value="ECO:0007669"/>
    <property type="project" value="InterPro"/>
</dbReference>
<dbReference type="Gene3D" id="3.40.50.720">
    <property type="entry name" value="NAD(P)-binding Rossmann-like Domain"/>
    <property type="match status" value="2"/>
</dbReference>